<proteinExistence type="predicted"/>
<feature type="transmembrane region" description="Helical" evidence="1">
    <location>
        <begin position="120"/>
        <end position="141"/>
    </location>
</feature>
<dbReference type="EMBL" id="CABWKE010000006">
    <property type="protein sequence ID" value="VWQ27529.1"/>
    <property type="molecule type" value="Genomic_DNA"/>
</dbReference>
<dbReference type="EMBL" id="CABWKI010000031">
    <property type="protein sequence ID" value="VWQ38297.1"/>
    <property type="molecule type" value="Genomic_DNA"/>
</dbReference>
<keyword evidence="1" id="KW-0812">Transmembrane</keyword>
<dbReference type="InterPro" id="IPR036259">
    <property type="entry name" value="MFS_trans_sf"/>
</dbReference>
<protein>
    <recommendedName>
        <fullName evidence="6">Major facilitator superfamily (MFS) profile domain-containing protein</fullName>
    </recommendedName>
</protein>
<organism evidence="2 5">
    <name type="scientific">Bifidobacterium longum subsp. infantis</name>
    <dbReference type="NCBI Taxonomy" id="1682"/>
    <lineage>
        <taxon>Bacteria</taxon>
        <taxon>Bacillati</taxon>
        <taxon>Actinomycetota</taxon>
        <taxon>Actinomycetes</taxon>
        <taxon>Bifidobacteriales</taxon>
        <taxon>Bifidobacteriaceae</taxon>
        <taxon>Bifidobacterium</taxon>
    </lineage>
</organism>
<evidence type="ECO:0000313" key="4">
    <source>
        <dbReference type="Proteomes" id="UP000494179"/>
    </source>
</evidence>
<evidence type="ECO:0000313" key="2">
    <source>
        <dbReference type="EMBL" id="VWQ27529.1"/>
    </source>
</evidence>
<evidence type="ECO:0000256" key="1">
    <source>
        <dbReference type="SAM" id="Phobius"/>
    </source>
</evidence>
<dbReference type="SUPFAM" id="SSF103473">
    <property type="entry name" value="MFS general substrate transporter"/>
    <property type="match status" value="1"/>
</dbReference>
<dbReference type="Proteomes" id="UP000494179">
    <property type="component" value="Unassembled WGS sequence"/>
</dbReference>
<evidence type="ECO:0008006" key="6">
    <source>
        <dbReference type="Google" id="ProtNLM"/>
    </source>
</evidence>
<dbReference type="AlphaFoldDB" id="A0A8U0KXN7"/>
<sequence>MLSSATTFACFNAFLLITVLDISHDTKGVLSAALMSSAVSVGVLVGSVIASLVVQRVPGGIVVVAFYLLMAVGSLGAAFASQTVVRMAFLFASLLVFPAGNAVVGGFQTLLINKENLGKVAAGMGVIGMAVGPVVSALAGLGSERLGYTATSFILTASIAVLALPALTLKGLITLPGPDQWQQHIKRCGLTTF</sequence>
<evidence type="ECO:0000313" key="5">
    <source>
        <dbReference type="Proteomes" id="UP000494270"/>
    </source>
</evidence>
<accession>A0A8U0KXN7</accession>
<feature type="transmembrane region" description="Helical" evidence="1">
    <location>
        <begin position="153"/>
        <end position="173"/>
    </location>
</feature>
<feature type="transmembrane region" description="Helical" evidence="1">
    <location>
        <begin position="87"/>
        <end position="108"/>
    </location>
</feature>
<dbReference type="Proteomes" id="UP000494270">
    <property type="component" value="Unassembled WGS sequence"/>
</dbReference>
<reference evidence="4 5" key="1">
    <citation type="submission" date="2019-10" db="EMBL/GenBank/DDBJ databases">
        <authorList>
            <consortium name="Melissa Lawson"/>
            <person name="O'neill I."/>
        </authorList>
    </citation>
    <scope>NUCLEOTIDE SEQUENCE [LARGE SCALE GENOMIC DNA]</scope>
    <source>
        <strain evidence="3">LH_664</strain>
        <strain evidence="2">LH_665</strain>
    </source>
</reference>
<gene>
    <name evidence="3" type="ORF">BIFLH664_02048</name>
    <name evidence="2" type="ORF">BIFLH665_00624</name>
</gene>
<name>A0A8U0KXN7_BIFLI</name>
<evidence type="ECO:0000313" key="3">
    <source>
        <dbReference type="EMBL" id="VWQ38297.1"/>
    </source>
</evidence>
<feature type="transmembrane region" description="Helical" evidence="1">
    <location>
        <begin position="60"/>
        <end position="80"/>
    </location>
</feature>
<keyword evidence="1" id="KW-0472">Membrane</keyword>
<feature type="transmembrane region" description="Helical" evidence="1">
    <location>
        <begin position="29"/>
        <end position="54"/>
    </location>
</feature>
<dbReference type="RefSeq" id="WP_174773491.1">
    <property type="nucleotide sequence ID" value="NZ_CABWKE010000006.1"/>
</dbReference>
<comment type="caution">
    <text evidence="2">The sequence shown here is derived from an EMBL/GenBank/DDBJ whole genome shotgun (WGS) entry which is preliminary data.</text>
</comment>
<keyword evidence="1" id="KW-1133">Transmembrane helix</keyword>
<feature type="transmembrane region" description="Helical" evidence="1">
    <location>
        <begin position="6"/>
        <end position="22"/>
    </location>
</feature>